<evidence type="ECO:0000313" key="4">
    <source>
        <dbReference type="Proteomes" id="UP001461163"/>
    </source>
</evidence>
<organism evidence="3 4">
    <name type="scientific">Paraglaciecola mesophila</name>
    <dbReference type="NCBI Taxonomy" id="197222"/>
    <lineage>
        <taxon>Bacteria</taxon>
        <taxon>Pseudomonadati</taxon>
        <taxon>Pseudomonadota</taxon>
        <taxon>Gammaproteobacteria</taxon>
        <taxon>Alteromonadales</taxon>
        <taxon>Alteromonadaceae</taxon>
        <taxon>Paraglaciecola</taxon>
    </lineage>
</organism>
<dbReference type="PANTHER" id="PTHR36445">
    <property type="entry name" value="GTP CYCLOHYDROLASE MPTA"/>
    <property type="match status" value="1"/>
</dbReference>
<dbReference type="InterPro" id="IPR022838">
    <property type="entry name" value="GTP_cyclohydrolase_FolE2"/>
</dbReference>
<dbReference type="HAMAP" id="MF_01527_B">
    <property type="entry name" value="GTP_cyclohydrol_B"/>
    <property type="match status" value="1"/>
</dbReference>
<dbReference type="RefSeq" id="WP_342882529.1">
    <property type="nucleotide sequence ID" value="NZ_JBBMQS010000013.1"/>
</dbReference>
<accession>A0ABU9SZS7</accession>
<evidence type="ECO:0000313" key="3">
    <source>
        <dbReference type="EMBL" id="MEM5499380.1"/>
    </source>
</evidence>
<feature type="site" description="May be catalytically important" evidence="2">
    <location>
        <position position="155"/>
    </location>
</feature>
<keyword evidence="1 2" id="KW-0378">Hydrolase</keyword>
<comment type="catalytic activity">
    <reaction evidence="2">
        <text>GTP + H2O = 7,8-dihydroneopterin 3'-triphosphate + formate + H(+)</text>
        <dbReference type="Rhea" id="RHEA:17473"/>
        <dbReference type="ChEBI" id="CHEBI:15377"/>
        <dbReference type="ChEBI" id="CHEBI:15378"/>
        <dbReference type="ChEBI" id="CHEBI:15740"/>
        <dbReference type="ChEBI" id="CHEBI:37565"/>
        <dbReference type="ChEBI" id="CHEBI:58462"/>
        <dbReference type="EC" id="3.5.4.16"/>
    </reaction>
</comment>
<reference evidence="3 4" key="1">
    <citation type="submission" date="2024-03" db="EMBL/GenBank/DDBJ databases">
        <title>Community enrichment and isolation of bacterial strains for fucoidan degradation.</title>
        <authorList>
            <person name="Sichert A."/>
        </authorList>
    </citation>
    <scope>NUCLEOTIDE SEQUENCE [LARGE SCALE GENOMIC DNA]</scope>
    <source>
        <strain evidence="3 4">AS12</strain>
    </source>
</reference>
<gene>
    <name evidence="2 3" type="primary">folE2</name>
    <name evidence="3" type="ORF">WNY77_18355</name>
</gene>
<dbReference type="EC" id="3.5.4.16" evidence="2"/>
<protein>
    <recommendedName>
        <fullName evidence="2">GTP cyclohydrolase FolE2</fullName>
        <ecNumber evidence="2">3.5.4.16</ecNumber>
    </recommendedName>
</protein>
<dbReference type="Pfam" id="PF02649">
    <property type="entry name" value="GCHY-1"/>
    <property type="match status" value="1"/>
</dbReference>
<comment type="pathway">
    <text evidence="2">Cofactor biosynthesis; 7,8-dihydroneopterin triphosphate biosynthesis; 7,8-dihydroneopterin triphosphate from GTP: step 1/1.</text>
</comment>
<comment type="similarity">
    <text evidence="2">Belongs to the GTP cyclohydrolase IV family.</text>
</comment>
<evidence type="ECO:0000256" key="1">
    <source>
        <dbReference type="ARBA" id="ARBA00022801"/>
    </source>
</evidence>
<dbReference type="NCBIfam" id="NF010200">
    <property type="entry name" value="PRK13674.1-1"/>
    <property type="match status" value="1"/>
</dbReference>
<dbReference type="EMBL" id="JBBMQS010000013">
    <property type="protein sequence ID" value="MEM5499380.1"/>
    <property type="molecule type" value="Genomic_DNA"/>
</dbReference>
<proteinExistence type="inferred from homology"/>
<name>A0ABU9SZS7_9ALTE</name>
<sequence length="306" mass="33479">MSMTLPDITSSENVASAAPLKWVGMEGITVPIQVPLSGEVPAYVNAKTDVYVSLDKQDAKGIHMSRLFLKLNDILGTELLSTTTLTALLNELISSQQGLSQGAKVNLDFALTLRKKALLSNEFGYQSYPIGISTQLVKGVARTVLSLTIAYSSTCPCSSALAQQALSDAISQRFSDEMISKSEITQWITSESGAVATPHSQRSYAYVKLTLGGDALPNLPELITQLEATIGTPVQTAVKRQDEQAFAKLNAENLMFCEDAARRLKRALERKENVLDYWFKVEHQESLHAHNAVAIDFKDNADEHFI</sequence>
<dbReference type="Proteomes" id="UP001461163">
    <property type="component" value="Unassembled WGS sequence"/>
</dbReference>
<keyword evidence="4" id="KW-1185">Reference proteome</keyword>
<evidence type="ECO:0000256" key="2">
    <source>
        <dbReference type="HAMAP-Rule" id="MF_01527"/>
    </source>
</evidence>
<comment type="function">
    <text evidence="2">Converts GTP to 7,8-dihydroneopterin triphosphate.</text>
</comment>
<dbReference type="Gene3D" id="3.10.270.10">
    <property type="entry name" value="Urate Oxidase"/>
    <property type="match status" value="1"/>
</dbReference>
<dbReference type="GO" id="GO:0003934">
    <property type="term" value="F:GTP cyclohydrolase I activity"/>
    <property type="evidence" value="ECO:0007669"/>
    <property type="project" value="UniProtKB-EC"/>
</dbReference>
<comment type="caution">
    <text evidence="3">The sequence shown here is derived from an EMBL/GenBank/DDBJ whole genome shotgun (WGS) entry which is preliminary data.</text>
</comment>
<dbReference type="PANTHER" id="PTHR36445:SF1">
    <property type="entry name" value="GTP CYCLOHYDROLASE MPTA"/>
    <property type="match status" value="1"/>
</dbReference>
<dbReference type="InterPro" id="IPR003801">
    <property type="entry name" value="GTP_cyclohydrolase_FolE2/MptA"/>
</dbReference>